<dbReference type="GO" id="GO:0005794">
    <property type="term" value="C:Golgi apparatus"/>
    <property type="evidence" value="ECO:0007669"/>
    <property type="project" value="TreeGrafter"/>
</dbReference>
<evidence type="ECO:0000256" key="2">
    <source>
        <dbReference type="ARBA" id="ARBA00022679"/>
    </source>
</evidence>
<dbReference type="EC" id="2.3.1.225" evidence="10"/>
<evidence type="ECO:0000313" key="14">
    <source>
        <dbReference type="Proteomes" id="UP000654075"/>
    </source>
</evidence>
<dbReference type="InterPro" id="IPR001594">
    <property type="entry name" value="Palmitoyltrfase_DHHC"/>
</dbReference>
<comment type="subcellular location">
    <subcellularLocation>
        <location evidence="1">Endomembrane system</location>
        <topology evidence="1">Multi-pass membrane protein</topology>
    </subcellularLocation>
</comment>
<evidence type="ECO:0000256" key="7">
    <source>
        <dbReference type="ARBA" id="ARBA00023288"/>
    </source>
</evidence>
<dbReference type="GO" id="GO:0005783">
    <property type="term" value="C:endoplasmic reticulum"/>
    <property type="evidence" value="ECO:0007669"/>
    <property type="project" value="TreeGrafter"/>
</dbReference>
<feature type="transmembrane region" description="Helical" evidence="10">
    <location>
        <begin position="235"/>
        <end position="256"/>
    </location>
</feature>
<keyword evidence="6" id="KW-0564">Palmitate</keyword>
<dbReference type="OrthoDB" id="163438at2759"/>
<feature type="transmembrane region" description="Helical" evidence="10">
    <location>
        <begin position="53"/>
        <end position="73"/>
    </location>
</feature>
<keyword evidence="4 10" id="KW-1133">Transmembrane helix</keyword>
<sequence>MAEVDLRHYKPPSGFKACVRGILQALSAKWELRGPLRPYCHGSIVVGQVIPNLVTTAWMIAIPAAAGIHYYVGPLLGTKPLHHDLLGISAVLQLVLILVLVLFVALRNPGLIQKGHGLPEGLLPEDLDAQGWPRARSICVRNVWVRQEFCRTCMLWRPLRSKHLRDSGWCVEGFDHYCQLLGTVVGRRNYLAFIALVHFLALFTLEALVVLGVGVLPHRRRASRGGRWLETLLDSPDICCAFAYALLWLCFALRILHLHWFLIARNMTTNEYVKSHWGLGNDPQRGEVPGSYANQNPFDKGCTSNFFDVCVSGVAAA</sequence>
<dbReference type="EMBL" id="CAJNNW010035201">
    <property type="protein sequence ID" value="CAE8726306.1"/>
    <property type="molecule type" value="Genomic_DNA"/>
</dbReference>
<dbReference type="PROSITE" id="PS50216">
    <property type="entry name" value="DHHC"/>
    <property type="match status" value="1"/>
</dbReference>
<dbReference type="GO" id="GO:0006612">
    <property type="term" value="P:protein targeting to membrane"/>
    <property type="evidence" value="ECO:0007669"/>
    <property type="project" value="TreeGrafter"/>
</dbReference>
<gene>
    <name evidence="12" type="ORF">PGLA1383_LOCUS21890</name>
    <name evidence="13" type="ORF">PGLA2088_LOCUS44443</name>
</gene>
<organism evidence="12 14">
    <name type="scientific">Polarella glacialis</name>
    <name type="common">Dinoflagellate</name>
    <dbReference type="NCBI Taxonomy" id="89957"/>
    <lineage>
        <taxon>Eukaryota</taxon>
        <taxon>Sar</taxon>
        <taxon>Alveolata</taxon>
        <taxon>Dinophyceae</taxon>
        <taxon>Suessiales</taxon>
        <taxon>Suessiaceae</taxon>
        <taxon>Polarella</taxon>
    </lineage>
</organism>
<dbReference type="GO" id="GO:0019706">
    <property type="term" value="F:protein-cysteine S-palmitoyltransferase activity"/>
    <property type="evidence" value="ECO:0007669"/>
    <property type="project" value="UniProtKB-EC"/>
</dbReference>
<evidence type="ECO:0000256" key="3">
    <source>
        <dbReference type="ARBA" id="ARBA00022692"/>
    </source>
</evidence>
<comment type="catalytic activity">
    <reaction evidence="9 10">
        <text>L-cysteinyl-[protein] + hexadecanoyl-CoA = S-hexadecanoyl-L-cysteinyl-[protein] + CoA</text>
        <dbReference type="Rhea" id="RHEA:36683"/>
        <dbReference type="Rhea" id="RHEA-COMP:10131"/>
        <dbReference type="Rhea" id="RHEA-COMP:11032"/>
        <dbReference type="ChEBI" id="CHEBI:29950"/>
        <dbReference type="ChEBI" id="CHEBI:57287"/>
        <dbReference type="ChEBI" id="CHEBI:57379"/>
        <dbReference type="ChEBI" id="CHEBI:74151"/>
        <dbReference type="EC" id="2.3.1.225"/>
    </reaction>
</comment>
<keyword evidence="2 10" id="KW-0808">Transferase</keyword>
<accession>A0A813ETM8</accession>
<feature type="transmembrane region" description="Helical" evidence="10">
    <location>
        <begin position="85"/>
        <end position="106"/>
    </location>
</feature>
<keyword evidence="8 10" id="KW-0012">Acyltransferase</keyword>
<reference evidence="12" key="1">
    <citation type="submission" date="2021-02" db="EMBL/GenBank/DDBJ databases">
        <authorList>
            <person name="Dougan E. K."/>
            <person name="Rhodes N."/>
            <person name="Thang M."/>
            <person name="Chan C."/>
        </authorList>
    </citation>
    <scope>NUCLEOTIDE SEQUENCE</scope>
</reference>
<dbReference type="PANTHER" id="PTHR22883">
    <property type="entry name" value="ZINC FINGER DHHC DOMAIN CONTAINING PROTEIN"/>
    <property type="match status" value="1"/>
</dbReference>
<keyword evidence="7" id="KW-0449">Lipoprotein</keyword>
<evidence type="ECO:0000256" key="4">
    <source>
        <dbReference type="ARBA" id="ARBA00022989"/>
    </source>
</evidence>
<name>A0A813ETM8_POLGL</name>
<evidence type="ECO:0000313" key="13">
    <source>
        <dbReference type="EMBL" id="CAE8726306.1"/>
    </source>
</evidence>
<dbReference type="Pfam" id="PF01529">
    <property type="entry name" value="DHHC"/>
    <property type="match status" value="1"/>
</dbReference>
<keyword evidence="5 10" id="KW-0472">Membrane</keyword>
<dbReference type="Proteomes" id="UP000626109">
    <property type="component" value="Unassembled WGS sequence"/>
</dbReference>
<keyword evidence="14" id="KW-1185">Reference proteome</keyword>
<evidence type="ECO:0000256" key="9">
    <source>
        <dbReference type="ARBA" id="ARBA00048048"/>
    </source>
</evidence>
<feature type="transmembrane region" description="Helical" evidence="10">
    <location>
        <begin position="190"/>
        <end position="215"/>
    </location>
</feature>
<protein>
    <recommendedName>
        <fullName evidence="10">Palmitoyltransferase</fullName>
        <ecNumber evidence="10">2.3.1.225</ecNumber>
    </recommendedName>
</protein>
<keyword evidence="3 10" id="KW-0812">Transmembrane</keyword>
<evidence type="ECO:0000256" key="10">
    <source>
        <dbReference type="RuleBase" id="RU079119"/>
    </source>
</evidence>
<evidence type="ECO:0000256" key="8">
    <source>
        <dbReference type="ARBA" id="ARBA00023315"/>
    </source>
</evidence>
<dbReference type="Proteomes" id="UP000654075">
    <property type="component" value="Unassembled WGS sequence"/>
</dbReference>
<feature type="domain" description="Palmitoyltransferase DHHC" evidence="11">
    <location>
        <begin position="147"/>
        <end position="275"/>
    </location>
</feature>
<evidence type="ECO:0000259" key="11">
    <source>
        <dbReference type="Pfam" id="PF01529"/>
    </source>
</evidence>
<proteinExistence type="inferred from homology"/>
<dbReference type="PANTHER" id="PTHR22883:SF43">
    <property type="entry name" value="PALMITOYLTRANSFERASE APP"/>
    <property type="match status" value="1"/>
</dbReference>
<comment type="domain">
    <text evidence="10">The DHHC domain is required for palmitoyltransferase activity.</text>
</comment>
<evidence type="ECO:0000256" key="1">
    <source>
        <dbReference type="ARBA" id="ARBA00004127"/>
    </source>
</evidence>
<evidence type="ECO:0000256" key="6">
    <source>
        <dbReference type="ARBA" id="ARBA00023139"/>
    </source>
</evidence>
<comment type="caution">
    <text evidence="12">The sequence shown here is derived from an EMBL/GenBank/DDBJ whole genome shotgun (WGS) entry which is preliminary data.</text>
</comment>
<dbReference type="InterPro" id="IPR039859">
    <property type="entry name" value="PFA4/ZDH16/20/ERF2-like"/>
</dbReference>
<comment type="similarity">
    <text evidence="10">Belongs to the DHHC palmitoyltransferase family.</text>
</comment>
<evidence type="ECO:0000313" key="12">
    <source>
        <dbReference type="EMBL" id="CAE8603684.1"/>
    </source>
</evidence>
<evidence type="ECO:0000256" key="5">
    <source>
        <dbReference type="ARBA" id="ARBA00023136"/>
    </source>
</evidence>
<dbReference type="EMBL" id="CAJNNV010015636">
    <property type="protein sequence ID" value="CAE8603684.1"/>
    <property type="molecule type" value="Genomic_DNA"/>
</dbReference>
<dbReference type="AlphaFoldDB" id="A0A813ETM8"/>